<dbReference type="GeneID" id="8507223"/>
<dbReference type="EMBL" id="GG657449">
    <property type="protein sequence ID" value="OAT04640.1"/>
    <property type="molecule type" value="Genomic_DNA"/>
</dbReference>
<dbReference type="RefSeq" id="XP_031576290.1">
    <property type="nucleotide sequence ID" value="XM_031720216.1"/>
</dbReference>
<dbReference type="AlphaFoldDB" id="A0A179U9W1"/>
<dbReference type="KEGG" id="bgh:BDBG_01160"/>
<feature type="compositionally biased region" description="Polar residues" evidence="1">
    <location>
        <begin position="135"/>
        <end position="144"/>
    </location>
</feature>
<reference evidence="3" key="1">
    <citation type="journal article" date="2015" name="PLoS Genet.">
        <title>The dynamic genome and transcriptome of the human fungal pathogen Blastomyces and close relative Emmonsia.</title>
        <authorList>
            <person name="Munoz J.F."/>
            <person name="Gauthier G.M."/>
            <person name="Desjardins C.A."/>
            <person name="Gallo J.E."/>
            <person name="Holder J."/>
            <person name="Sullivan T.D."/>
            <person name="Marty A.J."/>
            <person name="Carmen J.C."/>
            <person name="Chen Z."/>
            <person name="Ding L."/>
            <person name="Gujja S."/>
            <person name="Magrini V."/>
            <person name="Misas E."/>
            <person name="Mitreva M."/>
            <person name="Priest M."/>
            <person name="Saif S."/>
            <person name="Whiston E.A."/>
            <person name="Young S."/>
            <person name="Zeng Q."/>
            <person name="Goldman W.E."/>
            <person name="Mardis E.R."/>
            <person name="Taylor J.W."/>
            <person name="McEwen J.G."/>
            <person name="Clay O.K."/>
            <person name="Klein B.S."/>
            <person name="Cuomo C.A."/>
        </authorList>
    </citation>
    <scope>NUCLEOTIDE SEQUENCE [LARGE SCALE GENOMIC DNA]</scope>
    <source>
        <strain evidence="3">SLH14081</strain>
    </source>
</reference>
<dbReference type="Proteomes" id="UP000002038">
    <property type="component" value="Unassembled WGS sequence"/>
</dbReference>
<evidence type="ECO:0000313" key="2">
    <source>
        <dbReference type="EMBL" id="OAT04640.1"/>
    </source>
</evidence>
<keyword evidence="3" id="KW-1185">Reference proteome</keyword>
<dbReference type="VEuPathDB" id="FungiDB:BDBG_01160"/>
<sequence length="152" mass="17011">MFTSLPWAEELVFLTAGAPQLWQPVGRTEGYRGQAAPRDHASPIPEIALVLATLFRSAIKRRTAKERQNSGLAPVTGWAQIFEPDFQQGLYRNHMLEPGNHWGIRTKDRYVNAKKAEKSVKRQQHGNSAGRPQVTCANRSNMTTDFPGGRVD</sequence>
<accession>A0A179U9W1</accession>
<evidence type="ECO:0000313" key="3">
    <source>
        <dbReference type="Proteomes" id="UP000002038"/>
    </source>
</evidence>
<proteinExistence type="predicted"/>
<evidence type="ECO:0000256" key="1">
    <source>
        <dbReference type="SAM" id="MobiDB-lite"/>
    </source>
</evidence>
<name>A0A179U9W1_BLAGS</name>
<feature type="region of interest" description="Disordered" evidence="1">
    <location>
        <begin position="115"/>
        <end position="152"/>
    </location>
</feature>
<organism evidence="2 3">
    <name type="scientific">Blastomyces gilchristii (strain SLH14081)</name>
    <name type="common">Blastomyces dermatitidis</name>
    <dbReference type="NCBI Taxonomy" id="559298"/>
    <lineage>
        <taxon>Eukaryota</taxon>
        <taxon>Fungi</taxon>
        <taxon>Dikarya</taxon>
        <taxon>Ascomycota</taxon>
        <taxon>Pezizomycotina</taxon>
        <taxon>Eurotiomycetes</taxon>
        <taxon>Eurotiomycetidae</taxon>
        <taxon>Onygenales</taxon>
        <taxon>Ajellomycetaceae</taxon>
        <taxon>Blastomyces</taxon>
    </lineage>
</organism>
<protein>
    <submittedName>
        <fullName evidence="2">Uncharacterized protein</fullName>
    </submittedName>
</protein>
<gene>
    <name evidence="2" type="ORF">BDBG_01160</name>
</gene>